<evidence type="ECO:0000313" key="3">
    <source>
        <dbReference type="Proteomes" id="UP001057375"/>
    </source>
</evidence>
<keyword evidence="3" id="KW-1185">Reference proteome</keyword>
<dbReference type="Proteomes" id="UP001057375">
    <property type="component" value="Unassembled WGS sequence"/>
</dbReference>
<accession>A0ABQ5K5V3</accession>
<reference evidence="2" key="1">
    <citation type="submission" date="2022-03" db="EMBL/GenBank/DDBJ databases">
        <title>Draft genome sequence of Aduncisulcus paluster, a free-living microaerophilic Fornicata.</title>
        <authorList>
            <person name="Yuyama I."/>
            <person name="Kume K."/>
            <person name="Tamura T."/>
            <person name="Inagaki Y."/>
            <person name="Hashimoto T."/>
        </authorList>
    </citation>
    <scope>NUCLEOTIDE SEQUENCE</scope>
    <source>
        <strain evidence="2">NY0171</strain>
    </source>
</reference>
<feature type="coiled-coil region" evidence="1">
    <location>
        <begin position="166"/>
        <end position="218"/>
    </location>
</feature>
<dbReference type="EMBL" id="BQXS01000115">
    <property type="protein sequence ID" value="GKT27959.1"/>
    <property type="molecule type" value="Genomic_DNA"/>
</dbReference>
<organism evidence="2 3">
    <name type="scientific">Aduncisulcus paluster</name>
    <dbReference type="NCBI Taxonomy" id="2918883"/>
    <lineage>
        <taxon>Eukaryota</taxon>
        <taxon>Metamonada</taxon>
        <taxon>Carpediemonas-like organisms</taxon>
        <taxon>Aduncisulcus</taxon>
    </lineage>
</organism>
<evidence type="ECO:0000256" key="1">
    <source>
        <dbReference type="SAM" id="Coils"/>
    </source>
</evidence>
<protein>
    <submittedName>
        <fullName evidence="2">Uncharacterized protein</fullName>
    </submittedName>
</protein>
<comment type="caution">
    <text evidence="2">The sequence shown here is derived from an EMBL/GenBank/DDBJ whole genome shotgun (WGS) entry which is preliminary data.</text>
</comment>
<proteinExistence type="predicted"/>
<gene>
    <name evidence="2" type="ORF">ADUPG1_000314</name>
</gene>
<keyword evidence="1" id="KW-0175">Coiled coil</keyword>
<evidence type="ECO:0000313" key="2">
    <source>
        <dbReference type="EMBL" id="GKT27959.1"/>
    </source>
</evidence>
<name>A0ABQ5K5V3_9EUKA</name>
<sequence length="247" mass="28255">MDSFHDDKTKSLISDAVKLLDESAICIPTIASMSNKYFNQKSTKTENPILRECPSVDIGPPLSPNISDILGDKAAQKLQKELLKLRGHIAEIVPTSSKEKYSKSSEISVPPSAKERRDPMYQYFPTSLPDSYWLDQGVKKKNTSRSKKTGKVVRLERKVRSLSTSSSALKTNVKQQKRENERLRSMLSSSTAKWRKRAELAEKEVERLKISLKKSEKLRIEQAKLLHIYCRQRNMIERGDGQFEIKE</sequence>